<organism evidence="2">
    <name type="scientific">Culex pipiens</name>
    <name type="common">House mosquito</name>
    <dbReference type="NCBI Taxonomy" id="7175"/>
    <lineage>
        <taxon>Eukaryota</taxon>
        <taxon>Metazoa</taxon>
        <taxon>Ecdysozoa</taxon>
        <taxon>Arthropoda</taxon>
        <taxon>Hexapoda</taxon>
        <taxon>Insecta</taxon>
        <taxon>Pterygota</taxon>
        <taxon>Neoptera</taxon>
        <taxon>Endopterygota</taxon>
        <taxon>Diptera</taxon>
        <taxon>Nematocera</taxon>
        <taxon>Culicoidea</taxon>
        <taxon>Culicidae</taxon>
        <taxon>Culicinae</taxon>
        <taxon>Culicini</taxon>
        <taxon>Culex</taxon>
        <taxon>Culex</taxon>
    </lineage>
</organism>
<dbReference type="EMBL" id="HBUE01053107">
    <property type="protein sequence ID" value="CAG6465307.1"/>
    <property type="molecule type" value="Transcribed_RNA"/>
</dbReference>
<proteinExistence type="predicted"/>
<sequence length="164" mass="18797">MLSSPPASTTGTSAGSTADARRSSRSPLLRLVLLDPNRGRVLRRFLDRLERVRQHDLGDELVDLVDRGVVAGRRNVRWKGDALFGVGFVLRDRGFAFQLATSQTPVSVEGLLADYERAGVAANQLVDLVLGGFRRGRFLHHRNLRNRWRWSWRGWRHHDRFLFR</sequence>
<protein>
    <submittedName>
        <fullName evidence="2">(northern house mosquito) hypothetical protein</fullName>
    </submittedName>
</protein>
<name>A0A8D8B2M4_CULPI</name>
<feature type="region of interest" description="Disordered" evidence="1">
    <location>
        <begin position="1"/>
        <end position="22"/>
    </location>
</feature>
<dbReference type="AlphaFoldDB" id="A0A8D8B2M4"/>
<evidence type="ECO:0000256" key="1">
    <source>
        <dbReference type="SAM" id="MobiDB-lite"/>
    </source>
</evidence>
<reference evidence="2" key="1">
    <citation type="submission" date="2021-05" db="EMBL/GenBank/DDBJ databases">
        <authorList>
            <person name="Alioto T."/>
            <person name="Alioto T."/>
            <person name="Gomez Garrido J."/>
        </authorList>
    </citation>
    <scope>NUCLEOTIDE SEQUENCE</scope>
</reference>
<feature type="compositionally biased region" description="Low complexity" evidence="1">
    <location>
        <begin position="1"/>
        <end position="18"/>
    </location>
</feature>
<evidence type="ECO:0000313" key="2">
    <source>
        <dbReference type="EMBL" id="CAG6465307.1"/>
    </source>
</evidence>
<accession>A0A8D8B2M4</accession>